<comment type="caution">
    <text evidence="2">The sequence shown here is derived from an EMBL/GenBank/DDBJ whole genome shotgun (WGS) entry which is preliminary data.</text>
</comment>
<dbReference type="PANTHER" id="PTHR24251:SF37">
    <property type="entry name" value="CUB DOMAIN-CONTAINING PROTEIN"/>
    <property type="match status" value="1"/>
</dbReference>
<protein>
    <recommendedName>
        <fullName evidence="4">CUB domain-containing protein</fullName>
    </recommendedName>
</protein>
<keyword evidence="3" id="KW-1185">Reference proteome</keyword>
<evidence type="ECO:0008006" key="4">
    <source>
        <dbReference type="Google" id="ProtNLM"/>
    </source>
</evidence>
<feature type="non-terminal residue" evidence="2">
    <location>
        <position position="1"/>
    </location>
</feature>
<dbReference type="Proteomes" id="UP000192578">
    <property type="component" value="Unassembled WGS sequence"/>
</dbReference>
<gene>
    <name evidence="2" type="ORF">BV898_06559</name>
</gene>
<organism evidence="2 3">
    <name type="scientific">Hypsibius exemplaris</name>
    <name type="common">Freshwater tardigrade</name>
    <dbReference type="NCBI Taxonomy" id="2072580"/>
    <lineage>
        <taxon>Eukaryota</taxon>
        <taxon>Metazoa</taxon>
        <taxon>Ecdysozoa</taxon>
        <taxon>Tardigrada</taxon>
        <taxon>Eutardigrada</taxon>
        <taxon>Parachela</taxon>
        <taxon>Hypsibioidea</taxon>
        <taxon>Hypsibiidae</taxon>
        <taxon>Hypsibius</taxon>
    </lineage>
</organism>
<dbReference type="PANTHER" id="PTHR24251">
    <property type="entry name" value="OVOCHYMASE-RELATED"/>
    <property type="match status" value="1"/>
</dbReference>
<accession>A0A1W0WVU3</accession>
<evidence type="ECO:0000313" key="3">
    <source>
        <dbReference type="Proteomes" id="UP000192578"/>
    </source>
</evidence>
<dbReference type="AlphaFoldDB" id="A0A1W0WVU3"/>
<dbReference type="SUPFAM" id="SSF49854">
    <property type="entry name" value="Spermadhesin, CUB domain"/>
    <property type="match status" value="2"/>
</dbReference>
<name>A0A1W0WVU3_HYPEX</name>
<evidence type="ECO:0000256" key="1">
    <source>
        <dbReference type="ARBA" id="ARBA00022737"/>
    </source>
</evidence>
<keyword evidence="1" id="KW-0677">Repeat</keyword>
<dbReference type="InterPro" id="IPR035914">
    <property type="entry name" value="Sperma_CUB_dom_sf"/>
</dbReference>
<proteinExistence type="predicted"/>
<dbReference type="Gene3D" id="2.60.120.290">
    <property type="entry name" value="Spermadhesin, CUB domain"/>
    <property type="match status" value="2"/>
</dbReference>
<reference evidence="3" key="1">
    <citation type="submission" date="2017-01" db="EMBL/GenBank/DDBJ databases">
        <title>Comparative genomics of anhydrobiosis in the tardigrade Hypsibius dujardini.</title>
        <authorList>
            <person name="Yoshida Y."/>
            <person name="Koutsovoulos G."/>
            <person name="Laetsch D."/>
            <person name="Stevens L."/>
            <person name="Kumar S."/>
            <person name="Horikawa D."/>
            <person name="Ishino K."/>
            <person name="Komine S."/>
            <person name="Tomita M."/>
            <person name="Blaxter M."/>
            <person name="Arakawa K."/>
        </authorList>
    </citation>
    <scope>NUCLEOTIDE SEQUENCE [LARGE SCALE GENOMIC DNA]</scope>
    <source>
        <strain evidence="3">Z151</strain>
    </source>
</reference>
<evidence type="ECO:0000313" key="2">
    <source>
        <dbReference type="EMBL" id="OQV19322.1"/>
    </source>
</evidence>
<dbReference type="EMBL" id="MTYJ01000040">
    <property type="protein sequence ID" value="OQV19322.1"/>
    <property type="molecule type" value="Genomic_DNA"/>
</dbReference>
<sequence>TNNSLSTSRACRGTASPAFGPFCGNTLPPRAQTVRKNRAVVEFCSDYGIAGTGWQINLTYAEIEPEPTSPPWQTPIITLEKVAAVNFIRSPNYPSNYNDSYVANYIIRKTNRDWVVQLKSLLFDLGPGCEDNLVVHDVTNNVRKEFCGVRSG</sequence>